<feature type="signal peptide" evidence="1">
    <location>
        <begin position="1"/>
        <end position="33"/>
    </location>
</feature>
<proteinExistence type="predicted"/>
<dbReference type="RefSeq" id="WP_270679503.1">
    <property type="nucleotide sequence ID" value="NZ_JAQFWP010000042.1"/>
</dbReference>
<feature type="chain" id="PRO_5046350610" description="Secreted protein" evidence="1">
    <location>
        <begin position="34"/>
        <end position="148"/>
    </location>
</feature>
<evidence type="ECO:0000313" key="3">
    <source>
        <dbReference type="Proteomes" id="UP001165685"/>
    </source>
</evidence>
<name>A0ABT4TRH7_9ACTN</name>
<sequence length="148" mass="15308">MPLPSPARLRAGRALLAAAAVPALLLTATTATAATAESAADSASGPETHRIATTTFGSDLKIALTAHRSGEYEAIVELIAFRHGKGGWRPVDRAPVGDTWFWYPLTGKGAVCDLALSDRPDDEPSATVSLVLTPSLGCSESITVPIDA</sequence>
<organism evidence="2 3">
    <name type="scientific">Nocardiopsis suaedae</name>
    <dbReference type="NCBI Taxonomy" id="3018444"/>
    <lineage>
        <taxon>Bacteria</taxon>
        <taxon>Bacillati</taxon>
        <taxon>Actinomycetota</taxon>
        <taxon>Actinomycetes</taxon>
        <taxon>Streptosporangiales</taxon>
        <taxon>Nocardiopsidaceae</taxon>
        <taxon>Nocardiopsis</taxon>
    </lineage>
</organism>
<dbReference type="EMBL" id="JAQFWP010000042">
    <property type="protein sequence ID" value="MDA2806869.1"/>
    <property type="molecule type" value="Genomic_DNA"/>
</dbReference>
<comment type="caution">
    <text evidence="2">The sequence shown here is derived from an EMBL/GenBank/DDBJ whole genome shotgun (WGS) entry which is preliminary data.</text>
</comment>
<evidence type="ECO:0000256" key="1">
    <source>
        <dbReference type="SAM" id="SignalP"/>
    </source>
</evidence>
<evidence type="ECO:0000313" key="2">
    <source>
        <dbReference type="EMBL" id="MDA2806869.1"/>
    </source>
</evidence>
<keyword evidence="1" id="KW-0732">Signal</keyword>
<dbReference type="Proteomes" id="UP001165685">
    <property type="component" value="Unassembled WGS sequence"/>
</dbReference>
<protein>
    <recommendedName>
        <fullName evidence="4">Secreted protein</fullName>
    </recommendedName>
</protein>
<gene>
    <name evidence="2" type="ORF">O4U47_20350</name>
</gene>
<keyword evidence="3" id="KW-1185">Reference proteome</keyword>
<evidence type="ECO:0008006" key="4">
    <source>
        <dbReference type="Google" id="ProtNLM"/>
    </source>
</evidence>
<accession>A0ABT4TRH7</accession>
<reference evidence="2" key="1">
    <citation type="submission" date="2023-01" db="EMBL/GenBank/DDBJ databases">
        <title>Draft genome sequence of Nocardiopsis sp. LSu2-4 isolated from halophytes.</title>
        <authorList>
            <person name="Duangmal K."/>
            <person name="Chantavorakit T."/>
        </authorList>
    </citation>
    <scope>NUCLEOTIDE SEQUENCE</scope>
    <source>
        <strain evidence="2">LSu2-4</strain>
    </source>
</reference>